<dbReference type="EMBL" id="AZEX01000049">
    <property type="protein sequence ID" value="KRL59356.1"/>
    <property type="molecule type" value="Genomic_DNA"/>
</dbReference>
<dbReference type="OrthoDB" id="9904200at2"/>
<dbReference type="PATRIC" id="fig|1423747.3.peg.1719"/>
<accession>A0A0R1RQW9</accession>
<protein>
    <submittedName>
        <fullName evidence="1">Uncharacterized protein</fullName>
    </submittedName>
</protein>
<name>A0A0R1RQW9_9LACO</name>
<dbReference type="Proteomes" id="UP000051264">
    <property type="component" value="Unassembled WGS sequence"/>
</dbReference>
<reference evidence="1 2" key="1">
    <citation type="journal article" date="2015" name="Genome Announc.">
        <title>Expanding the biotechnology potential of lactobacilli through comparative genomics of 213 strains and associated genera.</title>
        <authorList>
            <person name="Sun Z."/>
            <person name="Harris H.M."/>
            <person name="McCann A."/>
            <person name="Guo C."/>
            <person name="Argimon S."/>
            <person name="Zhang W."/>
            <person name="Yang X."/>
            <person name="Jeffery I.B."/>
            <person name="Cooney J.C."/>
            <person name="Kagawa T.F."/>
            <person name="Liu W."/>
            <person name="Song Y."/>
            <person name="Salvetti E."/>
            <person name="Wrobel A."/>
            <person name="Rasinkangas P."/>
            <person name="Parkhill J."/>
            <person name="Rea M.C."/>
            <person name="O'Sullivan O."/>
            <person name="Ritari J."/>
            <person name="Douillard F.P."/>
            <person name="Paul Ross R."/>
            <person name="Yang R."/>
            <person name="Briner A.E."/>
            <person name="Felis G.E."/>
            <person name="de Vos W.M."/>
            <person name="Barrangou R."/>
            <person name="Klaenhammer T.R."/>
            <person name="Caufield P.W."/>
            <person name="Cui Y."/>
            <person name="Zhang H."/>
            <person name="O'Toole P.W."/>
        </authorList>
    </citation>
    <scope>NUCLEOTIDE SEQUENCE [LARGE SCALE GENOMIC DNA]</scope>
    <source>
        <strain evidence="1 2">DSM 14340</strain>
    </source>
</reference>
<dbReference type="STRING" id="1423747.FC69_GL001691"/>
<proteinExistence type="predicted"/>
<organism evidence="1 2">
    <name type="scientific">Latilactobacillus fuchuensis DSM 14340 = JCM 11249</name>
    <dbReference type="NCBI Taxonomy" id="1423747"/>
    <lineage>
        <taxon>Bacteria</taxon>
        <taxon>Bacillati</taxon>
        <taxon>Bacillota</taxon>
        <taxon>Bacilli</taxon>
        <taxon>Lactobacillales</taxon>
        <taxon>Lactobacillaceae</taxon>
        <taxon>Latilactobacillus</taxon>
    </lineage>
</organism>
<comment type="caution">
    <text evidence="1">The sequence shown here is derived from an EMBL/GenBank/DDBJ whole genome shotgun (WGS) entry which is preliminary data.</text>
</comment>
<gene>
    <name evidence="1" type="ORF">FC69_GL001691</name>
</gene>
<evidence type="ECO:0000313" key="2">
    <source>
        <dbReference type="Proteomes" id="UP000051264"/>
    </source>
</evidence>
<evidence type="ECO:0000313" key="1">
    <source>
        <dbReference type="EMBL" id="KRL59356.1"/>
    </source>
</evidence>
<dbReference type="RefSeq" id="WP_025083818.1">
    <property type="nucleotide sequence ID" value="NZ_AZEX01000049.1"/>
</dbReference>
<dbReference type="AlphaFoldDB" id="A0A0R1RQW9"/>
<sequence>MVKQHLDQVAYNTDLTKANSAAKRLDGGNGLNAPRGSLSTNFPKQFQTKYADLTKAINAYADVISHDISRFSAAADNQVTLDNANGKR</sequence>